<dbReference type="EMBL" id="CAJNOK010005274">
    <property type="protein sequence ID" value="CAF0966926.1"/>
    <property type="molecule type" value="Genomic_DNA"/>
</dbReference>
<dbReference type="Proteomes" id="UP000677228">
    <property type="component" value="Unassembled WGS sequence"/>
</dbReference>
<comment type="caution">
    <text evidence="3">The sequence shown here is derived from an EMBL/GenBank/DDBJ whole genome shotgun (WGS) entry which is preliminary data.</text>
</comment>
<dbReference type="SUPFAM" id="SSF52540">
    <property type="entry name" value="P-loop containing nucleoside triphosphate hydrolases"/>
    <property type="match status" value="1"/>
</dbReference>
<dbReference type="Proteomes" id="UP000682733">
    <property type="component" value="Unassembled WGS sequence"/>
</dbReference>
<proteinExistence type="predicted"/>
<gene>
    <name evidence="2" type="ORF">OVA965_LOCUS12897</name>
    <name evidence="3" type="ORF">TMI583_LOCUS12900</name>
</gene>
<sequence length="205" mass="23943">MPVMSEKVHDTGPVSGREKREPAVTALEIYHAIQNNARQSNRMFCFVREITDRDDMEKSTKKKFIETEDDTNKLLGDLKKQITENREAYLLQFLNDFETLVKRQIDYHILKLNERNSKLLNDPLYGEVLEHPIQCKRLTERFHERNDIMNKVKEFVQSENIRTPLVIYGESGCGKSSIMAKLVEQVMISGVWHLFFGLSYGLTMK</sequence>
<organism evidence="3 4">
    <name type="scientific">Didymodactylos carnosus</name>
    <dbReference type="NCBI Taxonomy" id="1234261"/>
    <lineage>
        <taxon>Eukaryota</taxon>
        <taxon>Metazoa</taxon>
        <taxon>Spiralia</taxon>
        <taxon>Gnathifera</taxon>
        <taxon>Rotifera</taxon>
        <taxon>Eurotatoria</taxon>
        <taxon>Bdelloidea</taxon>
        <taxon>Philodinida</taxon>
        <taxon>Philodinidae</taxon>
        <taxon>Didymodactylos</taxon>
    </lineage>
</organism>
<evidence type="ECO:0000313" key="2">
    <source>
        <dbReference type="EMBL" id="CAF0966926.1"/>
    </source>
</evidence>
<protein>
    <submittedName>
        <fullName evidence="3">Uncharacterized protein</fullName>
    </submittedName>
</protein>
<dbReference type="EMBL" id="CAJOBA010005279">
    <property type="protein sequence ID" value="CAF3738660.1"/>
    <property type="molecule type" value="Genomic_DNA"/>
</dbReference>
<dbReference type="PANTHER" id="PTHR19871">
    <property type="entry name" value="BETA TRANSDUCIN-RELATED PROTEIN"/>
    <property type="match status" value="1"/>
</dbReference>
<evidence type="ECO:0000256" key="1">
    <source>
        <dbReference type="SAM" id="MobiDB-lite"/>
    </source>
</evidence>
<dbReference type="InterPro" id="IPR052752">
    <property type="entry name" value="NACHT-WD_repeat"/>
</dbReference>
<evidence type="ECO:0000313" key="3">
    <source>
        <dbReference type="EMBL" id="CAF3738660.1"/>
    </source>
</evidence>
<evidence type="ECO:0000313" key="4">
    <source>
        <dbReference type="Proteomes" id="UP000682733"/>
    </source>
</evidence>
<dbReference type="AlphaFoldDB" id="A0A8S2IC26"/>
<dbReference type="InterPro" id="IPR027417">
    <property type="entry name" value="P-loop_NTPase"/>
</dbReference>
<name>A0A8S2IC26_9BILA</name>
<reference evidence="3" key="1">
    <citation type="submission" date="2021-02" db="EMBL/GenBank/DDBJ databases">
        <authorList>
            <person name="Nowell W R."/>
        </authorList>
    </citation>
    <scope>NUCLEOTIDE SEQUENCE</scope>
</reference>
<accession>A0A8S2IC26</accession>
<feature type="region of interest" description="Disordered" evidence="1">
    <location>
        <begin position="1"/>
        <end position="20"/>
    </location>
</feature>
<dbReference type="PANTHER" id="PTHR19871:SF14">
    <property type="entry name" value="DUF4062 DOMAIN-CONTAINING PROTEIN"/>
    <property type="match status" value="1"/>
</dbReference>